<feature type="domain" description="LysM" evidence="1">
    <location>
        <begin position="102"/>
        <end position="146"/>
    </location>
</feature>
<sequence length="338" mass="35549">MAEKKEKIILASFLISFLVSFSQVDAKFFDFFEKILGKTNESASSIGTSQTIPILVAPLSLNLLDGIGGGSINIVQDSALLSITGPLGTIADVVEYKSDKISLYVVRDGDTISDIAKVFGVSANTIRWANELNNRSVISPGQILVILPITGIQYAVKKGDTVKSIAKKFGGDLEEILSFNGLSSTSSLEAGSTLIIPNGEASELAKTTSNTSPSRAARVSGPLYAGYYIRPIAGGVRSQGIHGYNGVDLANSCGTPIMAAADGDVIISKSQGWNSGYGQYVAISHPNGTQTLYAHMSLIITAPGFHIVQGQVIGYIGSTGLSTGCHVHFEVRGARNPF</sequence>
<evidence type="ECO:0000259" key="1">
    <source>
        <dbReference type="PROSITE" id="PS51782"/>
    </source>
</evidence>
<dbReference type="SUPFAM" id="SSF51261">
    <property type="entry name" value="Duplicated hybrid motif"/>
    <property type="match status" value="1"/>
</dbReference>
<dbReference type="Proteomes" id="UP000177723">
    <property type="component" value="Unassembled WGS sequence"/>
</dbReference>
<feature type="domain" description="LysM" evidence="1">
    <location>
        <begin position="152"/>
        <end position="196"/>
    </location>
</feature>
<dbReference type="InterPro" id="IPR016047">
    <property type="entry name" value="M23ase_b-sheet_dom"/>
</dbReference>
<dbReference type="SUPFAM" id="SSF54106">
    <property type="entry name" value="LysM domain"/>
    <property type="match status" value="1"/>
</dbReference>
<dbReference type="InterPro" id="IPR011055">
    <property type="entry name" value="Dup_hybrid_motif"/>
</dbReference>
<dbReference type="EMBL" id="MFHT01000017">
    <property type="protein sequence ID" value="OGF77507.1"/>
    <property type="molecule type" value="Genomic_DNA"/>
</dbReference>
<dbReference type="Gene3D" id="3.10.350.10">
    <property type="entry name" value="LysM domain"/>
    <property type="match status" value="2"/>
</dbReference>
<name>A0A1F5WPJ9_9BACT</name>
<dbReference type="SMART" id="SM00257">
    <property type="entry name" value="LysM"/>
    <property type="match status" value="2"/>
</dbReference>
<dbReference type="Pfam" id="PF01476">
    <property type="entry name" value="LysM"/>
    <property type="match status" value="2"/>
</dbReference>
<gene>
    <name evidence="2" type="ORF">A3F23_00845</name>
</gene>
<protein>
    <recommendedName>
        <fullName evidence="1">LysM domain-containing protein</fullName>
    </recommendedName>
</protein>
<accession>A0A1F5WPJ9</accession>
<dbReference type="GO" id="GO:0004222">
    <property type="term" value="F:metalloendopeptidase activity"/>
    <property type="evidence" value="ECO:0007669"/>
    <property type="project" value="TreeGrafter"/>
</dbReference>
<dbReference type="InterPro" id="IPR050570">
    <property type="entry name" value="Cell_wall_metabolism_enzyme"/>
</dbReference>
<dbReference type="Gene3D" id="2.70.70.10">
    <property type="entry name" value="Glucose Permease (Domain IIA)"/>
    <property type="match status" value="1"/>
</dbReference>
<reference evidence="2 3" key="1">
    <citation type="journal article" date="2016" name="Nat. Commun.">
        <title>Thousands of microbial genomes shed light on interconnected biogeochemical processes in an aquifer system.</title>
        <authorList>
            <person name="Anantharaman K."/>
            <person name="Brown C.T."/>
            <person name="Hug L.A."/>
            <person name="Sharon I."/>
            <person name="Castelle C.J."/>
            <person name="Probst A.J."/>
            <person name="Thomas B.C."/>
            <person name="Singh A."/>
            <person name="Wilkins M.J."/>
            <person name="Karaoz U."/>
            <person name="Brodie E.L."/>
            <person name="Williams K.H."/>
            <person name="Hubbard S.S."/>
            <person name="Banfield J.F."/>
        </authorList>
    </citation>
    <scope>NUCLEOTIDE SEQUENCE [LARGE SCALE GENOMIC DNA]</scope>
</reference>
<dbReference type="PANTHER" id="PTHR21666:SF270">
    <property type="entry name" value="MUREIN HYDROLASE ACTIVATOR ENVC"/>
    <property type="match status" value="1"/>
</dbReference>
<dbReference type="CDD" id="cd12797">
    <property type="entry name" value="M23_peptidase"/>
    <property type="match status" value="1"/>
</dbReference>
<dbReference type="AlphaFoldDB" id="A0A1F5WPJ9"/>
<dbReference type="PANTHER" id="PTHR21666">
    <property type="entry name" value="PEPTIDASE-RELATED"/>
    <property type="match status" value="1"/>
</dbReference>
<evidence type="ECO:0000313" key="3">
    <source>
        <dbReference type="Proteomes" id="UP000177723"/>
    </source>
</evidence>
<organism evidence="2 3">
    <name type="scientific">Candidatus Giovannonibacteria bacterium RIFCSPHIGHO2_12_FULL_43_15</name>
    <dbReference type="NCBI Taxonomy" id="1798341"/>
    <lineage>
        <taxon>Bacteria</taxon>
        <taxon>Candidatus Giovannoniibacteriota</taxon>
    </lineage>
</organism>
<dbReference type="InterPro" id="IPR036779">
    <property type="entry name" value="LysM_dom_sf"/>
</dbReference>
<evidence type="ECO:0000313" key="2">
    <source>
        <dbReference type="EMBL" id="OGF77507.1"/>
    </source>
</evidence>
<comment type="caution">
    <text evidence="2">The sequence shown here is derived from an EMBL/GenBank/DDBJ whole genome shotgun (WGS) entry which is preliminary data.</text>
</comment>
<dbReference type="Pfam" id="PF01551">
    <property type="entry name" value="Peptidase_M23"/>
    <property type="match status" value="1"/>
</dbReference>
<proteinExistence type="predicted"/>
<dbReference type="PROSITE" id="PS51782">
    <property type="entry name" value="LYSM"/>
    <property type="match status" value="2"/>
</dbReference>
<dbReference type="CDD" id="cd00118">
    <property type="entry name" value="LysM"/>
    <property type="match status" value="2"/>
</dbReference>
<dbReference type="InterPro" id="IPR018392">
    <property type="entry name" value="LysM"/>
</dbReference>